<sequence length="98" mass="11029">MVERHQVHIELIGGPEDGRTLSVPGSRGGLPTPCFEFPGEFRPDFDAATFLRAVRAGSAELTWLGYARDDRRDDGVWRYRYTGSRTTPITDTRDDRSA</sequence>
<dbReference type="EMBL" id="FQVN01000006">
    <property type="protein sequence ID" value="SHG11302.1"/>
    <property type="molecule type" value="Genomic_DNA"/>
</dbReference>
<dbReference type="AlphaFoldDB" id="A0A1M5H6D9"/>
<organism evidence="1 2">
    <name type="scientific">Streptoalloteichus hindustanus</name>
    <dbReference type="NCBI Taxonomy" id="2017"/>
    <lineage>
        <taxon>Bacteria</taxon>
        <taxon>Bacillati</taxon>
        <taxon>Actinomycetota</taxon>
        <taxon>Actinomycetes</taxon>
        <taxon>Pseudonocardiales</taxon>
        <taxon>Pseudonocardiaceae</taxon>
        <taxon>Streptoalloteichus</taxon>
    </lineage>
</organism>
<proteinExistence type="predicted"/>
<gene>
    <name evidence="1" type="ORF">SAMN05444320_106414</name>
</gene>
<name>A0A1M5H6D9_STRHI</name>
<dbReference type="OrthoDB" id="5190723at2"/>
<reference evidence="1 2" key="1">
    <citation type="submission" date="2016-11" db="EMBL/GenBank/DDBJ databases">
        <authorList>
            <person name="Jaros S."/>
            <person name="Januszkiewicz K."/>
            <person name="Wedrychowicz H."/>
        </authorList>
    </citation>
    <scope>NUCLEOTIDE SEQUENCE [LARGE SCALE GENOMIC DNA]</scope>
    <source>
        <strain evidence="1 2">DSM 44523</strain>
    </source>
</reference>
<accession>A0A1M5H6D9</accession>
<dbReference type="Proteomes" id="UP000184501">
    <property type="component" value="Unassembled WGS sequence"/>
</dbReference>
<keyword evidence="2" id="KW-1185">Reference proteome</keyword>
<protein>
    <submittedName>
        <fullName evidence="1">Uncharacterized protein</fullName>
    </submittedName>
</protein>
<evidence type="ECO:0000313" key="2">
    <source>
        <dbReference type="Proteomes" id="UP000184501"/>
    </source>
</evidence>
<dbReference type="RefSeq" id="WP_073485731.1">
    <property type="nucleotide sequence ID" value="NZ_FQVN01000006.1"/>
</dbReference>
<evidence type="ECO:0000313" key="1">
    <source>
        <dbReference type="EMBL" id="SHG11302.1"/>
    </source>
</evidence>